<feature type="region of interest" description="Disordered" evidence="1">
    <location>
        <begin position="98"/>
        <end position="147"/>
    </location>
</feature>
<gene>
    <name evidence="2" type="ORF">CC85DRAFT_328900</name>
</gene>
<protein>
    <submittedName>
        <fullName evidence="2">Uncharacterized protein</fullName>
    </submittedName>
</protein>
<reference evidence="2 3" key="1">
    <citation type="submission" date="2015-03" db="EMBL/GenBank/DDBJ databases">
        <title>Genomics and transcriptomics of the oil-accumulating basidiomycete yeast T. oleaginosus allow insights into substrate utilization and the diverse evolutionary trajectories of mating systems in fungi.</title>
        <authorList>
            <consortium name="DOE Joint Genome Institute"/>
            <person name="Kourist R."/>
            <person name="Kracht O."/>
            <person name="Bracharz F."/>
            <person name="Lipzen A."/>
            <person name="Nolan M."/>
            <person name="Ohm R."/>
            <person name="Grigoriev I."/>
            <person name="Sun S."/>
            <person name="Heitman J."/>
            <person name="Bruck T."/>
            <person name="Nowrousian M."/>
        </authorList>
    </citation>
    <scope>NUCLEOTIDE SEQUENCE [LARGE SCALE GENOMIC DNA]</scope>
    <source>
        <strain evidence="2 3">IBC0246</strain>
    </source>
</reference>
<feature type="compositionally biased region" description="Pro residues" evidence="1">
    <location>
        <begin position="166"/>
        <end position="191"/>
    </location>
</feature>
<proteinExistence type="predicted"/>
<dbReference type="OrthoDB" id="2565062at2759"/>
<dbReference type="Proteomes" id="UP000053611">
    <property type="component" value="Unassembled WGS sequence"/>
</dbReference>
<feature type="compositionally biased region" description="Basic and acidic residues" evidence="1">
    <location>
        <begin position="132"/>
        <end position="147"/>
    </location>
</feature>
<dbReference type="AlphaFoldDB" id="A0A0J0XKK4"/>
<evidence type="ECO:0000256" key="1">
    <source>
        <dbReference type="SAM" id="MobiDB-lite"/>
    </source>
</evidence>
<feature type="compositionally biased region" description="Basic and acidic residues" evidence="1">
    <location>
        <begin position="113"/>
        <end position="125"/>
    </location>
</feature>
<name>A0A0J0XKK4_9TREE</name>
<organism evidence="2 3">
    <name type="scientific">Cutaneotrichosporon oleaginosum</name>
    <dbReference type="NCBI Taxonomy" id="879819"/>
    <lineage>
        <taxon>Eukaryota</taxon>
        <taxon>Fungi</taxon>
        <taxon>Dikarya</taxon>
        <taxon>Basidiomycota</taxon>
        <taxon>Agaricomycotina</taxon>
        <taxon>Tremellomycetes</taxon>
        <taxon>Trichosporonales</taxon>
        <taxon>Trichosporonaceae</taxon>
        <taxon>Cutaneotrichosporon</taxon>
    </lineage>
</organism>
<keyword evidence="3" id="KW-1185">Reference proteome</keyword>
<dbReference type="GeneID" id="28987350"/>
<sequence>MGYSILMQWTPAAPGRTSTSDLVLSRVLEHYNITHPLRSSIQFRTFRASFPDGDGSATRILTTVTYSQPIPPVRDVPVPTGARDDCTYLFLEDRGVKTESKGGAGATTGSSAKAEEKETKDGDVEMKDEEFEVKKEDKKEPEPIEIKDVLEEDGFEIIDAPKNGAPAPPDPTPSAPPVSAPAPSAPRLPSPPRERKRFKTLAVKPATSVMPTLHNLLSPFVLGLTKQGRAGASTTGQAAGPSPLQGSSLVISTLAFPPPSHPQPPLTLSVHILPNAAPSIFLEAEWEGVAPSAANRAVLEEFLRGCIPDNVEGVEKVLVWDGEAVEGWTGIERTRRMTTVLCRALRESNII</sequence>
<accession>A0A0J0XKK4</accession>
<evidence type="ECO:0000313" key="2">
    <source>
        <dbReference type="EMBL" id="KLT41641.1"/>
    </source>
</evidence>
<evidence type="ECO:0000313" key="3">
    <source>
        <dbReference type="Proteomes" id="UP000053611"/>
    </source>
</evidence>
<feature type="region of interest" description="Disordered" evidence="1">
    <location>
        <begin position="159"/>
        <end position="195"/>
    </location>
</feature>
<dbReference type="EMBL" id="KQ087215">
    <property type="protein sequence ID" value="KLT41641.1"/>
    <property type="molecule type" value="Genomic_DNA"/>
</dbReference>